<evidence type="ECO:0000313" key="2">
    <source>
        <dbReference type="EMBL" id="BCZ81374.1"/>
    </source>
</evidence>
<accession>A0ABM7U3K1</accession>
<evidence type="ECO:0008006" key="4">
    <source>
        <dbReference type="Google" id="ProtNLM"/>
    </source>
</evidence>
<evidence type="ECO:0000313" key="3">
    <source>
        <dbReference type="Proteomes" id="UP001319874"/>
    </source>
</evidence>
<keyword evidence="1" id="KW-0812">Transmembrane</keyword>
<keyword evidence="1" id="KW-0472">Membrane</keyword>
<protein>
    <recommendedName>
        <fullName evidence="4">Lipoprotein</fullName>
    </recommendedName>
</protein>
<feature type="transmembrane region" description="Helical" evidence="1">
    <location>
        <begin position="37"/>
        <end position="58"/>
    </location>
</feature>
<gene>
    <name evidence="2" type="ORF">PTKU64_50490</name>
</gene>
<keyword evidence="3" id="KW-1185">Reference proteome</keyword>
<dbReference type="Proteomes" id="UP001319874">
    <property type="component" value="Chromosome 2"/>
</dbReference>
<proteinExistence type="predicted"/>
<organism evidence="2 3">
    <name type="scientific">Paraburkholderia terrae</name>
    <dbReference type="NCBI Taxonomy" id="311230"/>
    <lineage>
        <taxon>Bacteria</taxon>
        <taxon>Pseudomonadati</taxon>
        <taxon>Pseudomonadota</taxon>
        <taxon>Betaproteobacteria</taxon>
        <taxon>Burkholderiales</taxon>
        <taxon>Burkholderiaceae</taxon>
        <taxon>Paraburkholderia</taxon>
    </lineage>
</organism>
<feature type="transmembrane region" description="Helical" evidence="1">
    <location>
        <begin position="12"/>
        <end position="31"/>
    </location>
</feature>
<dbReference type="EMBL" id="AP024956">
    <property type="protein sequence ID" value="BCZ81374.1"/>
    <property type="molecule type" value="Genomic_DNA"/>
</dbReference>
<name>A0ABM7U3K1_9BURK</name>
<sequence>MRIETICIEGPMRFTTASILLAVILCLQGCATSLQTFMLGGLVGAAAGISAVTCVVVCH</sequence>
<keyword evidence="1" id="KW-1133">Transmembrane helix</keyword>
<reference evidence="2 3" key="1">
    <citation type="journal article" date="2022" name="Front. Microbiol.">
        <title>Identification and characterization of a novel class of self-sufficient cytochrome P450 hydroxylase involved in cyclohexanecarboxylate degradation in Paraburkholderia terrae strain KU-64.</title>
        <authorList>
            <person name="Yamamoto T."/>
            <person name="Hasegawa Y."/>
            <person name="Iwaki H."/>
        </authorList>
    </citation>
    <scope>NUCLEOTIDE SEQUENCE [LARGE SCALE GENOMIC DNA]</scope>
    <source>
        <strain evidence="2 3">KU-64</strain>
    </source>
</reference>
<evidence type="ECO:0000256" key="1">
    <source>
        <dbReference type="SAM" id="Phobius"/>
    </source>
</evidence>